<proteinExistence type="predicted"/>
<evidence type="ECO:0000313" key="2">
    <source>
        <dbReference type="Proteomes" id="UP001190465"/>
    </source>
</evidence>
<organism evidence="1 2">
    <name type="scientific">[Mycobacterium] burgundiense</name>
    <dbReference type="NCBI Taxonomy" id="3064286"/>
    <lineage>
        <taxon>Bacteria</taxon>
        <taxon>Bacillati</taxon>
        <taxon>Actinomycetota</taxon>
        <taxon>Actinomycetes</taxon>
        <taxon>Mycobacteriales</taxon>
        <taxon>Mycobacteriaceae</taxon>
        <taxon>Mycolicibacterium</taxon>
    </lineage>
</organism>
<keyword evidence="2" id="KW-1185">Reference proteome</keyword>
<dbReference type="RefSeq" id="WP_308480640.1">
    <property type="nucleotide sequence ID" value="NZ_OY726397.1"/>
</dbReference>
<accession>A0ABM9L9C2</accession>
<sequence>MTDTPNPRLNLSEAAILDCRNVSLIAYPLDDRTLGTALVLDTEQFGQIVAPLTISQVRALGATCLDTANATPQDMARMMQTMNDDKE</sequence>
<dbReference type="Proteomes" id="UP001190465">
    <property type="component" value="Chromosome"/>
</dbReference>
<gene>
    <name evidence="1" type="ORF">MU0053_000272</name>
</gene>
<evidence type="ECO:0000313" key="1">
    <source>
        <dbReference type="EMBL" id="CAJ1495108.1"/>
    </source>
</evidence>
<reference evidence="1 2" key="1">
    <citation type="submission" date="2023-08" db="EMBL/GenBank/DDBJ databases">
        <authorList>
            <person name="Folkvardsen B D."/>
            <person name="Norman A."/>
        </authorList>
    </citation>
    <scope>NUCLEOTIDE SEQUENCE [LARGE SCALE GENOMIC DNA]</scope>
    <source>
        <strain evidence="1 2">Mu0053</strain>
    </source>
</reference>
<protein>
    <submittedName>
        <fullName evidence="1">Uncharacterized protein</fullName>
    </submittedName>
</protein>
<name>A0ABM9L9C2_9MYCO</name>
<dbReference type="EMBL" id="OY726397">
    <property type="protein sequence ID" value="CAJ1495108.1"/>
    <property type="molecule type" value="Genomic_DNA"/>
</dbReference>